<sequence>MPKPIQFMQATWQDIVGSRHLHLAAVMRGNMDIADEIRDQMHASLDAYLDHQTEAAVAAELKAKG</sequence>
<accession>A0A7W9B1H1</accession>
<evidence type="ECO:0000313" key="2">
    <source>
        <dbReference type="Proteomes" id="UP000555546"/>
    </source>
</evidence>
<reference evidence="1 2" key="1">
    <citation type="submission" date="2020-08" db="EMBL/GenBank/DDBJ databases">
        <title>Genomic Encyclopedia of Type Strains, Phase IV (KMG-IV): sequencing the most valuable type-strain genomes for metagenomic binning, comparative biology and taxonomic classification.</title>
        <authorList>
            <person name="Goeker M."/>
        </authorList>
    </citation>
    <scope>NUCLEOTIDE SEQUENCE [LARGE SCALE GENOMIC DNA]</scope>
    <source>
        <strain evidence="1 2">DSM 26944</strain>
    </source>
</reference>
<comment type="caution">
    <text evidence="1">The sequence shown here is derived from an EMBL/GenBank/DDBJ whole genome shotgun (WGS) entry which is preliminary data.</text>
</comment>
<name>A0A7W9B1H1_9HYPH</name>
<gene>
    <name evidence="1" type="ORF">FHS76_004218</name>
</gene>
<proteinExistence type="predicted"/>
<organism evidence="1 2">
    <name type="scientific">Brucella daejeonensis</name>
    <dbReference type="NCBI Taxonomy" id="659015"/>
    <lineage>
        <taxon>Bacteria</taxon>
        <taxon>Pseudomonadati</taxon>
        <taxon>Pseudomonadota</taxon>
        <taxon>Alphaproteobacteria</taxon>
        <taxon>Hyphomicrobiales</taxon>
        <taxon>Brucellaceae</taxon>
        <taxon>Brucella/Ochrobactrum group</taxon>
        <taxon>Brucella</taxon>
    </lineage>
</organism>
<dbReference type="AlphaFoldDB" id="A0A7W9B1H1"/>
<protein>
    <submittedName>
        <fullName evidence="1">Uncharacterized protein</fullName>
    </submittedName>
</protein>
<dbReference type="EMBL" id="JACIJG010000027">
    <property type="protein sequence ID" value="MBB5704301.1"/>
    <property type="molecule type" value="Genomic_DNA"/>
</dbReference>
<evidence type="ECO:0000313" key="1">
    <source>
        <dbReference type="EMBL" id="MBB5704301.1"/>
    </source>
</evidence>
<keyword evidence="2" id="KW-1185">Reference proteome</keyword>
<dbReference type="Proteomes" id="UP000555546">
    <property type="component" value="Unassembled WGS sequence"/>
</dbReference>